<dbReference type="AlphaFoldDB" id="A0A839S3P1"/>
<feature type="compositionally biased region" description="Basic and acidic residues" evidence="1">
    <location>
        <begin position="210"/>
        <end position="249"/>
    </location>
</feature>
<name>A0A839S3P1_9PSEU</name>
<dbReference type="InterPro" id="IPR010298">
    <property type="entry name" value="YacP-like"/>
</dbReference>
<feature type="region of interest" description="Disordered" evidence="1">
    <location>
        <begin position="1"/>
        <end position="63"/>
    </location>
</feature>
<accession>A0A839S3P1</accession>
<comment type="caution">
    <text evidence="2">The sequence shown here is derived from an EMBL/GenBank/DDBJ whole genome shotgun (WGS) entry which is preliminary data.</text>
</comment>
<sequence>MQPSSHRPDPSGGRSGPEQGAGSAGGAVSEPAPEQAREDVRRSASDGTGTACDAGRDETVDWGALPDPVRERLAELAAAALSTLPAADVPKRVRPVARFAPAKRAGSGASALLAGLRESARFRTAVVEWTRTHRPEALDVSAEADPATTAAVALLLGEQDAAAKVRDVARRAEDASLRSERDAALARVRKLEAELVEAREELATARADVERAREERTDQLDKLRGRLRKQGQELREARDAAERARRDVEQATGARGGEAQRLAEELARERERAAAERTRAERAVADAEAARRSAQEARAADEVRLRLLLDTLGGAAEGLRRELALGETGTGAAPADTVAGTAGPTKAAERIADAEALGRLLRLPAVHLVVDGYNVTKTGYAELPLAEQRSRLVGQLGALQARVGAEVTVVFDGAGVTSVPAANPRGVRVLFSEPGVLADDVIRDLVAAEPHGRPVIVATSDQEVVTAVRRSGAHAVPSHVLLTRLGRT</sequence>
<reference evidence="2 3" key="1">
    <citation type="submission" date="2020-08" db="EMBL/GenBank/DDBJ databases">
        <title>Genomic Encyclopedia of Type Strains, Phase III (KMG-III): the genomes of soil and plant-associated and newly described type strains.</title>
        <authorList>
            <person name="Whitman W."/>
        </authorList>
    </citation>
    <scope>NUCLEOTIDE SEQUENCE [LARGE SCALE GENOMIC DNA]</scope>
    <source>
        <strain evidence="2 3">CECT 8577</strain>
    </source>
</reference>
<dbReference type="RefSeq" id="WP_183654957.1">
    <property type="nucleotide sequence ID" value="NZ_JACHWU010000003.1"/>
</dbReference>
<evidence type="ECO:0000313" key="3">
    <source>
        <dbReference type="Proteomes" id="UP000550714"/>
    </source>
</evidence>
<protein>
    <submittedName>
        <fullName evidence="2">Putative RNA-binding protein with PIN domain</fullName>
    </submittedName>
</protein>
<evidence type="ECO:0000256" key="1">
    <source>
        <dbReference type="SAM" id="MobiDB-lite"/>
    </source>
</evidence>
<feature type="region of interest" description="Disordered" evidence="1">
    <location>
        <begin position="210"/>
        <end position="283"/>
    </location>
</feature>
<keyword evidence="3" id="KW-1185">Reference proteome</keyword>
<dbReference type="PANTHER" id="PTHR34547">
    <property type="entry name" value="YACP-LIKE NYN DOMAIN PROTEIN"/>
    <property type="match status" value="1"/>
</dbReference>
<organism evidence="2 3">
    <name type="scientific">Prauserella isguenensis</name>
    <dbReference type="NCBI Taxonomy" id="1470180"/>
    <lineage>
        <taxon>Bacteria</taxon>
        <taxon>Bacillati</taxon>
        <taxon>Actinomycetota</taxon>
        <taxon>Actinomycetes</taxon>
        <taxon>Pseudonocardiales</taxon>
        <taxon>Pseudonocardiaceae</taxon>
        <taxon>Prauserella</taxon>
    </lineage>
</organism>
<dbReference type="PANTHER" id="PTHR34547:SF1">
    <property type="entry name" value="YACP-LIKE NYN DOMAIN PROTEIN"/>
    <property type="match status" value="1"/>
</dbReference>
<feature type="compositionally biased region" description="Basic and acidic residues" evidence="1">
    <location>
        <begin position="261"/>
        <end position="283"/>
    </location>
</feature>
<feature type="compositionally biased region" description="Basic and acidic residues" evidence="1">
    <location>
        <begin position="35"/>
        <end position="44"/>
    </location>
</feature>
<dbReference type="EMBL" id="JACHWU010000003">
    <property type="protein sequence ID" value="MBB3051934.1"/>
    <property type="molecule type" value="Genomic_DNA"/>
</dbReference>
<dbReference type="Pfam" id="PF05991">
    <property type="entry name" value="NYN_YacP"/>
    <property type="match status" value="1"/>
</dbReference>
<dbReference type="Proteomes" id="UP000550714">
    <property type="component" value="Unassembled WGS sequence"/>
</dbReference>
<proteinExistence type="predicted"/>
<gene>
    <name evidence="2" type="ORF">FHS23_002963</name>
</gene>
<evidence type="ECO:0000313" key="2">
    <source>
        <dbReference type="EMBL" id="MBB3051934.1"/>
    </source>
</evidence>